<dbReference type="InterPro" id="IPR031370">
    <property type="entry name" value="Aim3"/>
</dbReference>
<feature type="compositionally biased region" description="Low complexity" evidence="4">
    <location>
        <begin position="275"/>
        <end position="325"/>
    </location>
</feature>
<evidence type="ECO:0000256" key="4">
    <source>
        <dbReference type="SAM" id="MobiDB-lite"/>
    </source>
</evidence>
<feature type="compositionally biased region" description="Acidic residues" evidence="4">
    <location>
        <begin position="779"/>
        <end position="789"/>
    </location>
</feature>
<evidence type="ECO:0000256" key="1">
    <source>
        <dbReference type="ARBA" id="ARBA00004256"/>
    </source>
</evidence>
<feature type="compositionally biased region" description="Polar residues" evidence="4">
    <location>
        <begin position="57"/>
        <end position="68"/>
    </location>
</feature>
<feature type="compositionally biased region" description="Low complexity" evidence="4">
    <location>
        <begin position="138"/>
        <end position="158"/>
    </location>
</feature>
<dbReference type="AlphaFoldDB" id="A0A0A8L2W5"/>
<proteinExistence type="inferred from homology"/>
<accession>A0A0A8L2W5</accession>
<feature type="compositionally biased region" description="Pro residues" evidence="4">
    <location>
        <begin position="359"/>
        <end position="369"/>
    </location>
</feature>
<keyword evidence="3" id="KW-0472">Membrane</keyword>
<feature type="region of interest" description="Disordered" evidence="4">
    <location>
        <begin position="275"/>
        <end position="569"/>
    </location>
</feature>
<feature type="compositionally biased region" description="Basic and acidic residues" evidence="4">
    <location>
        <begin position="403"/>
        <end position="413"/>
    </location>
</feature>
<comment type="caution">
    <text evidence="5">The sequence shown here is derived from an EMBL/GenBank/DDBJ whole genome shotgun (WGS) entry which is preliminary data.</text>
</comment>
<comment type="subcellular location">
    <subcellularLocation>
        <location evidence="1">Membrane raft</location>
        <topology evidence="1">Peripheral membrane protein</topology>
    </subcellularLocation>
</comment>
<feature type="compositionally biased region" description="Polar residues" evidence="4">
    <location>
        <begin position="635"/>
        <end position="660"/>
    </location>
</feature>
<dbReference type="Proteomes" id="UP000031516">
    <property type="component" value="Unassembled WGS sequence"/>
</dbReference>
<protein>
    <submittedName>
        <fullName evidence="5">WGS project CCBQ000000000 data, contig 00053</fullName>
    </submittedName>
</protein>
<feature type="compositionally biased region" description="Low complexity" evidence="4">
    <location>
        <begin position="593"/>
        <end position="606"/>
    </location>
</feature>
<dbReference type="EMBL" id="CCBQ010000014">
    <property type="protein sequence ID" value="CDO92467.1"/>
    <property type="molecule type" value="Genomic_DNA"/>
</dbReference>
<feature type="compositionally biased region" description="Basic and acidic residues" evidence="4">
    <location>
        <begin position="708"/>
        <end position="723"/>
    </location>
</feature>
<comment type="similarity">
    <text evidence="2">Belongs to the AIM3 family.</text>
</comment>
<evidence type="ECO:0000313" key="6">
    <source>
        <dbReference type="Proteomes" id="UP000031516"/>
    </source>
</evidence>
<gene>
    <name evidence="5" type="ORF">KLDO_g788</name>
</gene>
<dbReference type="GO" id="GO:0030479">
    <property type="term" value="C:actin cortical patch"/>
    <property type="evidence" value="ECO:0007669"/>
    <property type="project" value="InterPro"/>
</dbReference>
<evidence type="ECO:0000313" key="5">
    <source>
        <dbReference type="EMBL" id="CDO92467.1"/>
    </source>
</evidence>
<feature type="compositionally biased region" description="Low complexity" evidence="4">
    <location>
        <begin position="434"/>
        <end position="446"/>
    </location>
</feature>
<evidence type="ECO:0000256" key="3">
    <source>
        <dbReference type="ARBA" id="ARBA00023136"/>
    </source>
</evidence>
<keyword evidence="6" id="KW-1185">Reference proteome</keyword>
<dbReference type="GO" id="GO:0051016">
    <property type="term" value="P:barbed-end actin filament capping"/>
    <property type="evidence" value="ECO:0007669"/>
    <property type="project" value="InterPro"/>
</dbReference>
<reference evidence="5 6" key="1">
    <citation type="submission" date="2014-03" db="EMBL/GenBank/DDBJ databases">
        <title>The genome of Kluyveromyces dobzhanskii.</title>
        <authorList>
            <person name="Nystedt B."/>
            <person name="Astrom S."/>
        </authorList>
    </citation>
    <scope>NUCLEOTIDE SEQUENCE [LARGE SCALE GENOMIC DNA]</scope>
    <source>
        <strain evidence="5 6">CBS 2104</strain>
    </source>
</reference>
<dbReference type="Pfam" id="PF17096">
    <property type="entry name" value="AIM3"/>
    <property type="match status" value="1"/>
</dbReference>
<feature type="compositionally biased region" description="Polar residues" evidence="4">
    <location>
        <begin position="607"/>
        <end position="619"/>
    </location>
</feature>
<sequence length="813" mass="88670">MSNFWDNNKGSIMSGLSTAGKYGYQGTKAVAKAGYKAGKTHYNNSQGRKNTDDDSQDNYVSESVSDVSRLQDPRMFPPPPLRPGQKQITSDGQIIDAGNAPLVQAAACPMGQAAPVSAPGLPYRSSTASAVPVITQQPPLQTPQPVQQPMQQPMQQQLPPQPIPARNYQNATEPHPQNIPVPSFGAQLQEQLQQQFQQHIQPTPAPANQTQQSAQYYSVNPQQQSQSIAQPQIVQYQQQPVPSPGVQNQEQPLQQLQQPQQQQYFQPQQYVQPENQYQQQGIAQIQQRAQPQPPQQLQSPPQYQQQVQSPPQYQQQMQSSGVQSPGLAQQNFQPSASYQPKLQTQVYQQQPAPASSISPSPPILAPRPNLPNIQTTASHALSQESVDSSPSSITVKPYVWMDPEERKQKKRIELPAVNPESTQKLPPLHKDRPSSSSLKSSSMDASVLEMRKSHSGDPASPARFNSPLPTNASSTTSSVVNEEVKPREGITGIYRETAVNFPPPPKPTHNGMPKSPPVSNVRPAVSHKTSNAPPPRPPVSSKPSVSSAPIHKPVASTQRAPRGKAKDEVSQAAVLGAYNYDVEVGFVPPPRPSRSSEVSSGNGQSSKTSAHRLSQSSSGGPKVPARTLPPPPVQQKVQSTQEPVQESALHTHQTQTTQPAMTMLPLSELPACPRRVDSHSSSTQPEVPSRTFDPPVRYKTNETLPPAYKDKDELINEVKESHAVHKKAPPNIPKKKDSLRTNSAKPPVPKKKPTLSGMVPNGHREPANSPSIYGTPETSNEDTDDDDSGEGNSFKKYLKHAVPAEKNHIHKNK</sequence>
<name>A0A0A8L2W5_9SACH</name>
<feature type="region of interest" description="Disordered" evidence="4">
    <location>
        <begin position="39"/>
        <end position="89"/>
    </location>
</feature>
<dbReference type="OrthoDB" id="3973404at2759"/>
<evidence type="ECO:0000256" key="2">
    <source>
        <dbReference type="ARBA" id="ARBA00005311"/>
    </source>
</evidence>
<dbReference type="GO" id="GO:0045121">
    <property type="term" value="C:membrane raft"/>
    <property type="evidence" value="ECO:0007669"/>
    <property type="project" value="UniProtKB-SubCell"/>
</dbReference>
<feature type="compositionally biased region" description="Polar residues" evidence="4">
    <location>
        <begin position="374"/>
        <end position="394"/>
    </location>
</feature>
<feature type="region of interest" description="Disordered" evidence="4">
    <location>
        <begin position="583"/>
        <end position="813"/>
    </location>
</feature>
<organism evidence="5 6">
    <name type="scientific">Kluyveromyces dobzhanskii CBS 2104</name>
    <dbReference type="NCBI Taxonomy" id="1427455"/>
    <lineage>
        <taxon>Eukaryota</taxon>
        <taxon>Fungi</taxon>
        <taxon>Dikarya</taxon>
        <taxon>Ascomycota</taxon>
        <taxon>Saccharomycotina</taxon>
        <taxon>Saccharomycetes</taxon>
        <taxon>Saccharomycetales</taxon>
        <taxon>Saccharomycetaceae</taxon>
        <taxon>Kluyveromyces</taxon>
    </lineage>
</organism>
<feature type="compositionally biased region" description="Polar residues" evidence="4">
    <location>
        <begin position="326"/>
        <end position="350"/>
    </location>
</feature>
<feature type="region of interest" description="Disordered" evidence="4">
    <location>
        <begin position="138"/>
        <end position="261"/>
    </location>
</feature>
<feature type="compositionally biased region" description="Low complexity" evidence="4">
    <location>
        <begin position="187"/>
        <end position="261"/>
    </location>
</feature>